<comment type="function">
    <text evidence="1">Catalyzes an early step in riboflavin biosynthesis, the NADPH-dependent reduction of the ribose side chain of 2,5-diamino-6-ribosylamino-4(3H)-pyrimidinone 5'-phosphate, yielding 2,5-diamino-6-ribitylamino-4(3H)-pyrimidinone 5'-phosphate.</text>
</comment>
<name>A0A8K0TPU1_9PEZI</name>
<dbReference type="GO" id="GO:0008703">
    <property type="term" value="F:5-amino-6-(5-phosphoribosylamino)uracil reductase activity"/>
    <property type="evidence" value="ECO:0007669"/>
    <property type="project" value="InterPro"/>
</dbReference>
<dbReference type="SUPFAM" id="SSF53597">
    <property type="entry name" value="Dihydrofolate reductase-like"/>
    <property type="match status" value="1"/>
</dbReference>
<gene>
    <name evidence="11" type="ORF">B0T11DRAFT_322576</name>
</gene>
<evidence type="ECO:0000256" key="6">
    <source>
        <dbReference type="ARBA" id="ARBA00030073"/>
    </source>
</evidence>
<protein>
    <recommendedName>
        <fullName evidence="4">2,5-diamino-6-ribosylamino-4(3H)-pyrimidinone 5'-phosphate reductase</fullName>
        <ecNumber evidence="3">1.1.1.302</ecNumber>
    </recommendedName>
    <alternativeName>
        <fullName evidence="7">2,5-diamino-6-(5-phospho-D-ribosylamino)pyrimidin-4(3H)-one reductase</fullName>
    </alternativeName>
    <alternativeName>
        <fullName evidence="6">2,5-diamino-6-ribitylamino-4(3H)-pyrimidinone 5'-phosphate synthase</fullName>
    </alternativeName>
</protein>
<evidence type="ECO:0000256" key="7">
    <source>
        <dbReference type="ARBA" id="ARBA00031630"/>
    </source>
</evidence>
<evidence type="ECO:0000313" key="11">
    <source>
        <dbReference type="EMBL" id="KAH7374430.1"/>
    </source>
</evidence>
<evidence type="ECO:0000313" key="12">
    <source>
        <dbReference type="Proteomes" id="UP000813385"/>
    </source>
</evidence>
<dbReference type="InterPro" id="IPR024072">
    <property type="entry name" value="DHFR-like_dom_sf"/>
</dbReference>
<comment type="catalytic activity">
    <reaction evidence="9">
        <text>2,5-diamino-6-(1-D-ribitylamino)pyrimidin-4(3H)-one 5'-phosphate + NADP(+) = 2,5-diamino-6-(1-D-ribosylamino)pyrimidin-4(3H)-one 5'-phosphate + NADPH + H(+)</text>
        <dbReference type="Rhea" id="RHEA:27278"/>
        <dbReference type="ChEBI" id="CHEBI:15378"/>
        <dbReference type="ChEBI" id="CHEBI:57783"/>
        <dbReference type="ChEBI" id="CHEBI:58349"/>
        <dbReference type="ChEBI" id="CHEBI:58890"/>
        <dbReference type="ChEBI" id="CHEBI:59545"/>
        <dbReference type="EC" id="1.1.1.302"/>
    </reaction>
</comment>
<evidence type="ECO:0000256" key="4">
    <source>
        <dbReference type="ARBA" id="ARBA00015035"/>
    </source>
</evidence>
<evidence type="ECO:0000256" key="2">
    <source>
        <dbReference type="ARBA" id="ARBA00009723"/>
    </source>
</evidence>
<reference evidence="11" key="1">
    <citation type="journal article" date="2021" name="Nat. Commun.">
        <title>Genetic determinants of endophytism in the Arabidopsis root mycobiome.</title>
        <authorList>
            <person name="Mesny F."/>
            <person name="Miyauchi S."/>
            <person name="Thiergart T."/>
            <person name="Pickel B."/>
            <person name="Atanasova L."/>
            <person name="Karlsson M."/>
            <person name="Huettel B."/>
            <person name="Barry K.W."/>
            <person name="Haridas S."/>
            <person name="Chen C."/>
            <person name="Bauer D."/>
            <person name="Andreopoulos W."/>
            <person name="Pangilinan J."/>
            <person name="LaButti K."/>
            <person name="Riley R."/>
            <person name="Lipzen A."/>
            <person name="Clum A."/>
            <person name="Drula E."/>
            <person name="Henrissat B."/>
            <person name="Kohler A."/>
            <person name="Grigoriev I.V."/>
            <person name="Martin F.M."/>
            <person name="Hacquard S."/>
        </authorList>
    </citation>
    <scope>NUCLEOTIDE SEQUENCE</scope>
    <source>
        <strain evidence="11">MPI-CAGE-AT-0016</strain>
    </source>
</reference>
<evidence type="ECO:0000256" key="1">
    <source>
        <dbReference type="ARBA" id="ARBA00003555"/>
    </source>
</evidence>
<dbReference type="PANTHER" id="PTHR38011">
    <property type="entry name" value="DIHYDROFOLATE REDUCTASE FAMILY PROTEIN (AFU_ORTHOLOGUE AFUA_8G06820)"/>
    <property type="match status" value="1"/>
</dbReference>
<organism evidence="11 12">
    <name type="scientific">Plectosphaerella cucumerina</name>
    <dbReference type="NCBI Taxonomy" id="40658"/>
    <lineage>
        <taxon>Eukaryota</taxon>
        <taxon>Fungi</taxon>
        <taxon>Dikarya</taxon>
        <taxon>Ascomycota</taxon>
        <taxon>Pezizomycotina</taxon>
        <taxon>Sordariomycetes</taxon>
        <taxon>Hypocreomycetidae</taxon>
        <taxon>Glomerellales</taxon>
        <taxon>Plectosphaerellaceae</taxon>
        <taxon>Plectosphaerella</taxon>
    </lineage>
</organism>
<evidence type="ECO:0000259" key="10">
    <source>
        <dbReference type="Pfam" id="PF01872"/>
    </source>
</evidence>
<dbReference type="PANTHER" id="PTHR38011:SF11">
    <property type="entry name" value="2,5-DIAMINO-6-RIBOSYLAMINO-4(3H)-PYRIMIDINONE 5'-PHOSPHATE REDUCTASE"/>
    <property type="match status" value="1"/>
</dbReference>
<evidence type="ECO:0000256" key="3">
    <source>
        <dbReference type="ARBA" id="ARBA00012851"/>
    </source>
</evidence>
<comment type="caution">
    <text evidence="11">The sequence shown here is derived from an EMBL/GenBank/DDBJ whole genome shotgun (WGS) entry which is preliminary data.</text>
</comment>
<sequence length="190" mass="20649">MPLLRYNVAITLDGYIASPDGSTEWIIEDPSIDFDALYAQFDTFVMGRKTYEVMMHHAEQSGANPLRGKHVLVVSGTMAQDRHPDVEVVTKGYLDRLAEKRARPGGKDVWLMGGGRLAQECLDAGLLDTIEAAIMPVVIGDGVRMVLPSTSATGSKLVVENIERLSSGIIMTNYKVAHAAPATQHVSPTR</sequence>
<proteinExistence type="inferred from homology"/>
<evidence type="ECO:0000256" key="5">
    <source>
        <dbReference type="ARBA" id="ARBA00022619"/>
    </source>
</evidence>
<dbReference type="GO" id="GO:0009231">
    <property type="term" value="P:riboflavin biosynthetic process"/>
    <property type="evidence" value="ECO:0007669"/>
    <property type="project" value="UniProtKB-KW"/>
</dbReference>
<keyword evidence="12" id="KW-1185">Reference proteome</keyword>
<evidence type="ECO:0000256" key="8">
    <source>
        <dbReference type="ARBA" id="ARBA00047550"/>
    </source>
</evidence>
<dbReference type="EMBL" id="JAGPXD010000001">
    <property type="protein sequence ID" value="KAH7374430.1"/>
    <property type="molecule type" value="Genomic_DNA"/>
</dbReference>
<dbReference type="Proteomes" id="UP000813385">
    <property type="component" value="Unassembled WGS sequence"/>
</dbReference>
<comment type="similarity">
    <text evidence="2">Belongs to the HTP reductase family.</text>
</comment>
<dbReference type="EC" id="1.1.1.302" evidence="3"/>
<dbReference type="InterPro" id="IPR050765">
    <property type="entry name" value="Riboflavin_Biosynth_HTPR"/>
</dbReference>
<dbReference type="Gene3D" id="3.40.430.10">
    <property type="entry name" value="Dihydrofolate Reductase, subunit A"/>
    <property type="match status" value="1"/>
</dbReference>
<evidence type="ECO:0000256" key="9">
    <source>
        <dbReference type="ARBA" id="ARBA00049020"/>
    </source>
</evidence>
<accession>A0A8K0TPU1</accession>
<dbReference type="OrthoDB" id="3192019at2759"/>
<keyword evidence="5" id="KW-0686">Riboflavin biosynthesis</keyword>
<comment type="catalytic activity">
    <reaction evidence="8">
        <text>2,5-diamino-6-(1-D-ribitylamino)pyrimidin-4(3H)-one 5'-phosphate + NAD(+) = 2,5-diamino-6-(1-D-ribosylamino)pyrimidin-4(3H)-one 5'-phosphate + NADH + H(+)</text>
        <dbReference type="Rhea" id="RHEA:27274"/>
        <dbReference type="ChEBI" id="CHEBI:15378"/>
        <dbReference type="ChEBI" id="CHEBI:57540"/>
        <dbReference type="ChEBI" id="CHEBI:57945"/>
        <dbReference type="ChEBI" id="CHEBI:58890"/>
        <dbReference type="ChEBI" id="CHEBI:59545"/>
        <dbReference type="EC" id="1.1.1.302"/>
    </reaction>
</comment>
<dbReference type="AlphaFoldDB" id="A0A8K0TPU1"/>
<feature type="domain" description="Bacterial bifunctional deaminase-reductase C-terminal" evidence="10">
    <location>
        <begin position="3"/>
        <end position="170"/>
    </location>
</feature>
<dbReference type="InterPro" id="IPR002734">
    <property type="entry name" value="RibDG_C"/>
</dbReference>
<dbReference type="Pfam" id="PF01872">
    <property type="entry name" value="RibD_C"/>
    <property type="match status" value="1"/>
</dbReference>